<feature type="transmembrane region" description="Helical" evidence="2">
    <location>
        <begin position="1041"/>
        <end position="1063"/>
    </location>
</feature>
<keyword evidence="2" id="KW-0812">Transmembrane</keyword>
<feature type="region of interest" description="Disordered" evidence="1">
    <location>
        <begin position="1608"/>
        <end position="1636"/>
    </location>
</feature>
<evidence type="ECO:0000256" key="1">
    <source>
        <dbReference type="SAM" id="MobiDB-lite"/>
    </source>
</evidence>
<evidence type="ECO:0000313" key="4">
    <source>
        <dbReference type="Proteomes" id="UP000323011"/>
    </source>
</evidence>
<dbReference type="Proteomes" id="UP000323011">
    <property type="component" value="Unassembled WGS sequence"/>
</dbReference>
<feature type="transmembrane region" description="Helical" evidence="2">
    <location>
        <begin position="1414"/>
        <end position="1440"/>
    </location>
</feature>
<keyword evidence="2" id="KW-0472">Membrane</keyword>
<proteinExistence type="predicted"/>
<evidence type="ECO:0000313" key="3">
    <source>
        <dbReference type="EMBL" id="KAA0148914.1"/>
    </source>
</evidence>
<protein>
    <submittedName>
        <fullName evidence="3">Uncharacterized protein</fullName>
    </submittedName>
</protein>
<name>A0A5A8C8I1_CAFRO</name>
<dbReference type="EMBL" id="VLTN01000048">
    <property type="protein sequence ID" value="KAA0148914.1"/>
    <property type="molecule type" value="Genomic_DNA"/>
</dbReference>
<comment type="caution">
    <text evidence="3">The sequence shown here is derived from an EMBL/GenBank/DDBJ whole genome shotgun (WGS) entry which is preliminary data.</text>
</comment>
<evidence type="ECO:0000256" key="2">
    <source>
        <dbReference type="SAM" id="Phobius"/>
    </source>
</evidence>
<feature type="region of interest" description="Disordered" evidence="1">
    <location>
        <begin position="1648"/>
        <end position="1674"/>
    </location>
</feature>
<organism evidence="3 4">
    <name type="scientific">Cafeteria roenbergensis</name>
    <name type="common">Marine flagellate</name>
    <dbReference type="NCBI Taxonomy" id="33653"/>
    <lineage>
        <taxon>Eukaryota</taxon>
        <taxon>Sar</taxon>
        <taxon>Stramenopiles</taxon>
        <taxon>Bigyra</taxon>
        <taxon>Opalozoa</taxon>
        <taxon>Bicosoecida</taxon>
        <taxon>Cafeteriaceae</taxon>
        <taxon>Cafeteria</taxon>
    </lineage>
</organism>
<sequence>MFAGASIVGVTASHRWGALAMRGAGEAMITALDGAAEAVQAMEPAAQAAVEGFAEQGLRLLVMGFLASVTGQRQVPDAALSAPGSVPGAPAVPSAFAGPLNGLLAGDASTGAGINTSRLLARSRCARRHVPGNGTAALYVREQAGIQVGPFGFEVDAAAALKGRLLPRPMWVVEHIGTTQRSAAEAVVGAAERVAALASAAASLSRPAAWSLNETSTHASQLAASRARLGALNARTQSALRSADGSNGRLEGAGRGITFHRLPEPASPTTSTTAGVDVVRSALAAYNARPSRALAESVADGVEDTANGRLDGQASQAVRAGFVNNVESIITALSTTVPDGAELGSLLQRWSLLVSAERSSAAAAEMALAIMAFGNESTFGSCGEDVSEAYARFSEWVAPEPQAATRVRQLIADLASARPNASATLAETRAAGVWQAERRCNATGCAPASLVVGASSAGHASFFEASHSVLLAAEAARLSATTDLPIGRVAASRLWRALSASDLVASWTVSNATLPVQFKSTVDSVLGRLRTARVSLLAFHTDQRCTHDGSSCPAVGQSCAAGLGTCETGVRTCLRNAGGLPAQTSAGRRVACLQHQDCRDEFPVDYPLAVCNLHAPLILPGVEALRQYANDTGPDLTAEEAAADELRAAIDVVSADGPLRRVGALALLNASMEALPLARLERTTRWTSDMLATAGDGTALLNASGSTARVLNDTGRFFRLEAEAVGSVGLGASQAGAQAALAAEAQVPWDLALGPMRILNGSVGDLEAPSDGDAALTSVVSSASALHTYVSETAPADLATALNASWLRDQHDAALREGSSGVVEALQAMASAVQRALDASADTLIQPQLRRVFAAQNALDQHKRFLQVATTPGFAADNGGIHFFAMLLQTLAPGERLTDIGFNDELLIRWFNPLKSIVVEADAAQRPAEATVYRDGPLLRTGTAAAITTEEEEEALRRWPDGRLCLTRNCLNNTVRHLTEGDVAVPFPSASWVGLTILPVQGVAVLFLLQLPPLCSAAVALFLVGAFLFTGSCGRRSAVRWCASLGAAWSCCCGALLLLLVAVGPLPALLALADACGSAEATVYRLAEGEAPHVCHMMLNGSVALHSDMTGNAADGAGVCAVHVDGAAAAVDVARTLLATASTAHPLAALGLATHTVAASSAATSAGAVGPSSSSAASSSLAAVEPICDAPLPLRPAIDPWLGALARAPASLLWSAALPPGAGAASSSSSSTSTSTSTSSLSGTGANPFVWPASSAASLHPSLTGSAGNASVLGAAGPFYLPSAALQGDPGPMSGVLTASADATGSVSSVAAALGAASLSGELLVRAMARAAREAAGRRSLQYAREEVLGAARGGPWEARRGLEPALLGAAAGGGGAVAGSLAAGVEQHLTCSEGVRAVKSAGDAVCGSAGQALGWLVVPLLMNGLLMLVAGWWLMLLAYKRMPAVLFGHELDEAVNPALQKSREGGDGTAESGKMLEEAEAAAAVAAAEATAGSGGSGGRSGKGRGKGGLAAALSGRAAQAEMDAGLKARAGGVAVPVLDGGARGLALLGTAPVEAGAYAGDKGSAGVVLPAAAAKRYAVAGPGNDGAESKLSPEDVHLVRGGSDGRLSARVAGQPGPWDDLGGALREGGLETSSGGHAFREAAALPMESSGGAQARRRSGQSTPHQDAAQAAHSDAMLAMLGGKAT</sequence>
<keyword evidence="4" id="KW-1185">Reference proteome</keyword>
<keyword evidence="2" id="KW-1133">Transmembrane helix</keyword>
<gene>
    <name evidence="3" type="ORF">FNF29_06388</name>
</gene>
<feature type="transmembrane region" description="Helical" evidence="2">
    <location>
        <begin position="1003"/>
        <end position="1029"/>
    </location>
</feature>
<reference evidence="3 4" key="1">
    <citation type="submission" date="2019-07" db="EMBL/GenBank/DDBJ databases">
        <title>Genomes of Cafeteria roenbergensis.</title>
        <authorList>
            <person name="Fischer M.G."/>
            <person name="Hackl T."/>
            <person name="Roman M."/>
        </authorList>
    </citation>
    <scope>NUCLEOTIDE SEQUENCE [LARGE SCALE GENOMIC DNA]</scope>
    <source>
        <strain evidence="3 4">BVI</strain>
    </source>
</reference>
<accession>A0A5A8C8I1</accession>